<dbReference type="EMBL" id="JAACYS010000043">
    <property type="protein sequence ID" value="NCU18016.1"/>
    <property type="molecule type" value="Genomic_DNA"/>
</dbReference>
<keyword evidence="1" id="KW-0175">Coiled coil</keyword>
<comment type="caution">
    <text evidence="2">The sequence shown here is derived from an EMBL/GenBank/DDBJ whole genome shotgun (WGS) entry which is preliminary data.</text>
</comment>
<dbReference type="Proteomes" id="UP000743899">
    <property type="component" value="Unassembled WGS sequence"/>
</dbReference>
<evidence type="ECO:0000256" key="1">
    <source>
        <dbReference type="SAM" id="Coils"/>
    </source>
</evidence>
<organism evidence="2 3">
    <name type="scientific">Pallidibacillus pasinlerensis</name>
    <dbReference type="NCBI Taxonomy" id="2703818"/>
    <lineage>
        <taxon>Bacteria</taxon>
        <taxon>Bacillati</taxon>
        <taxon>Bacillota</taxon>
        <taxon>Bacilli</taxon>
        <taxon>Bacillales</taxon>
        <taxon>Bacillaceae</taxon>
        <taxon>Pallidibacillus</taxon>
    </lineage>
</organism>
<evidence type="ECO:0000313" key="3">
    <source>
        <dbReference type="Proteomes" id="UP000743899"/>
    </source>
</evidence>
<feature type="coiled-coil region" evidence="1">
    <location>
        <begin position="131"/>
        <end position="158"/>
    </location>
</feature>
<evidence type="ECO:0008006" key="4">
    <source>
        <dbReference type="Google" id="ProtNLM"/>
    </source>
</evidence>
<proteinExistence type="predicted"/>
<protein>
    <recommendedName>
        <fullName evidence="4">DUF5082 domain-containing protein</fullName>
    </recommendedName>
</protein>
<name>A0ABX0A3K1_9BACI</name>
<dbReference type="RefSeq" id="WP_161920847.1">
    <property type="nucleotide sequence ID" value="NZ_JAACYS010000043.1"/>
</dbReference>
<accession>A0ABX0A3K1</accession>
<evidence type="ECO:0000313" key="2">
    <source>
        <dbReference type="EMBL" id="NCU18016.1"/>
    </source>
</evidence>
<sequence length="162" mass="19100">MSLKYYLVQLEKERERFHNSLFEPDNRCSVKDDKEIYGRNVSLSLETIESINSIAHDLQDSVMKVHNESARSDNERIGNLCEDIIDLTTHDSNVYKLAKFDFDRESTEIDDDFIHIEDTDSLLEYNREKALEKHEDLIDRAKEDVYKLEDKMKQLISLLRAV</sequence>
<reference evidence="2 3" key="1">
    <citation type="submission" date="2020-01" db="EMBL/GenBank/DDBJ databases">
        <title>A novel Bacillus sp. from Pasinler.</title>
        <authorList>
            <person name="Adiguzel A."/>
            <person name="Ay H."/>
            <person name="Baltaci M.O."/>
        </authorList>
    </citation>
    <scope>NUCLEOTIDE SEQUENCE [LARGE SCALE GENOMIC DNA]</scope>
    <source>
        <strain evidence="2 3">P1</strain>
    </source>
</reference>
<keyword evidence="3" id="KW-1185">Reference proteome</keyword>
<gene>
    <name evidence="2" type="ORF">GW534_09830</name>
</gene>